<keyword evidence="1" id="KW-0812">Transmembrane</keyword>
<keyword evidence="1" id="KW-1133">Transmembrane helix</keyword>
<gene>
    <name evidence="2" type="ORF">NCTC12872_00381</name>
</gene>
<name>A0A379C8C7_9PAST</name>
<protein>
    <submittedName>
        <fullName evidence="2">Uncharacterized protein</fullName>
    </submittedName>
</protein>
<organism evidence="2 3">
    <name type="scientific">Phocoenobacter uteri</name>
    <dbReference type="NCBI Taxonomy" id="146806"/>
    <lineage>
        <taxon>Bacteria</taxon>
        <taxon>Pseudomonadati</taxon>
        <taxon>Pseudomonadota</taxon>
        <taxon>Gammaproteobacteria</taxon>
        <taxon>Pasteurellales</taxon>
        <taxon>Pasteurellaceae</taxon>
        <taxon>Phocoenobacter</taxon>
    </lineage>
</organism>
<sequence>MSVYSRSISIIITFIVIIHDGASGFAKKMANKK</sequence>
<dbReference type="EMBL" id="UGTA01000001">
    <property type="protein sequence ID" value="SUB58419.1"/>
    <property type="molecule type" value="Genomic_DNA"/>
</dbReference>
<evidence type="ECO:0000313" key="2">
    <source>
        <dbReference type="EMBL" id="SUB58419.1"/>
    </source>
</evidence>
<keyword evidence="3" id="KW-1185">Reference proteome</keyword>
<accession>A0A379C8C7</accession>
<dbReference type="AlphaFoldDB" id="A0A379C8C7"/>
<evidence type="ECO:0000313" key="3">
    <source>
        <dbReference type="Proteomes" id="UP000255417"/>
    </source>
</evidence>
<evidence type="ECO:0000256" key="1">
    <source>
        <dbReference type="SAM" id="Phobius"/>
    </source>
</evidence>
<reference evidence="2 3" key="1">
    <citation type="submission" date="2018-06" db="EMBL/GenBank/DDBJ databases">
        <authorList>
            <consortium name="Pathogen Informatics"/>
            <person name="Doyle S."/>
        </authorList>
    </citation>
    <scope>NUCLEOTIDE SEQUENCE [LARGE SCALE GENOMIC DNA]</scope>
    <source>
        <strain evidence="2 3">NCTC12872</strain>
    </source>
</reference>
<proteinExistence type="predicted"/>
<keyword evidence="1" id="KW-0472">Membrane</keyword>
<dbReference type="Proteomes" id="UP000255417">
    <property type="component" value="Unassembled WGS sequence"/>
</dbReference>
<feature type="transmembrane region" description="Helical" evidence="1">
    <location>
        <begin position="6"/>
        <end position="26"/>
    </location>
</feature>